<dbReference type="InterPro" id="IPR029058">
    <property type="entry name" value="AB_hydrolase_fold"/>
</dbReference>
<reference evidence="2 3" key="1">
    <citation type="submission" date="2019-02" db="EMBL/GenBank/DDBJ databases">
        <title>Deep-cultivation of Planctomycetes and their phenomic and genomic characterization uncovers novel biology.</title>
        <authorList>
            <person name="Wiegand S."/>
            <person name="Jogler M."/>
            <person name="Boedeker C."/>
            <person name="Pinto D."/>
            <person name="Vollmers J."/>
            <person name="Rivas-Marin E."/>
            <person name="Kohn T."/>
            <person name="Peeters S.H."/>
            <person name="Heuer A."/>
            <person name="Rast P."/>
            <person name="Oberbeckmann S."/>
            <person name="Bunk B."/>
            <person name="Jeske O."/>
            <person name="Meyerdierks A."/>
            <person name="Storesund J.E."/>
            <person name="Kallscheuer N."/>
            <person name="Luecker S."/>
            <person name="Lage O.M."/>
            <person name="Pohl T."/>
            <person name="Merkel B.J."/>
            <person name="Hornburger P."/>
            <person name="Mueller R.-W."/>
            <person name="Bruemmer F."/>
            <person name="Labrenz M."/>
            <person name="Spormann A.M."/>
            <person name="Op den Camp H."/>
            <person name="Overmann J."/>
            <person name="Amann R."/>
            <person name="Jetten M.S.M."/>
            <person name="Mascher T."/>
            <person name="Medema M.H."/>
            <person name="Devos D.P."/>
            <person name="Kaster A.-K."/>
            <person name="Ovreas L."/>
            <person name="Rohde M."/>
            <person name="Galperin M.Y."/>
            <person name="Jogler C."/>
        </authorList>
    </citation>
    <scope>NUCLEOTIDE SEQUENCE [LARGE SCALE GENOMIC DNA]</scope>
    <source>
        <strain evidence="2 3">ETA_A1</strain>
    </source>
</reference>
<evidence type="ECO:0000259" key="1">
    <source>
        <dbReference type="Pfam" id="PF12697"/>
    </source>
</evidence>
<dbReference type="KEGG" id="uli:ETAA1_45910"/>
<dbReference type="SUPFAM" id="SSF53474">
    <property type="entry name" value="alpha/beta-Hydrolases"/>
    <property type="match status" value="1"/>
</dbReference>
<dbReference type="Gene3D" id="3.40.50.1820">
    <property type="entry name" value="alpha/beta hydrolase"/>
    <property type="match status" value="1"/>
</dbReference>
<dbReference type="OrthoDB" id="9808398at2"/>
<dbReference type="RefSeq" id="WP_145242482.1">
    <property type="nucleotide sequence ID" value="NZ_CP036273.1"/>
</dbReference>
<evidence type="ECO:0000313" key="2">
    <source>
        <dbReference type="EMBL" id="QDU22608.1"/>
    </source>
</evidence>
<dbReference type="AlphaFoldDB" id="A0A517XYS1"/>
<dbReference type="Proteomes" id="UP000319576">
    <property type="component" value="Chromosome"/>
</dbReference>
<name>A0A517XYS1_9BACT</name>
<proteinExistence type="predicted"/>
<keyword evidence="2" id="KW-0378">Hydrolase</keyword>
<dbReference type="Pfam" id="PF12697">
    <property type="entry name" value="Abhydrolase_6"/>
    <property type="match status" value="1"/>
</dbReference>
<evidence type="ECO:0000313" key="3">
    <source>
        <dbReference type="Proteomes" id="UP000319576"/>
    </source>
</evidence>
<dbReference type="EC" id="3.7.1.9" evidence="2"/>
<protein>
    <submittedName>
        <fullName evidence="2">2-hydroxymuconate semialdehyde hydrolase</fullName>
        <ecNumber evidence="2">3.7.1.9</ecNumber>
    </submittedName>
</protein>
<accession>A0A517XYS1</accession>
<keyword evidence="3" id="KW-1185">Reference proteome</keyword>
<dbReference type="PANTHER" id="PTHR43689:SF8">
    <property type="entry name" value="ALPHA_BETA-HYDROLASES SUPERFAMILY PROTEIN"/>
    <property type="match status" value="1"/>
</dbReference>
<dbReference type="PRINTS" id="PR00111">
    <property type="entry name" value="ABHYDROLASE"/>
</dbReference>
<gene>
    <name evidence="2" type="primary">xylF_2</name>
    <name evidence="2" type="ORF">ETAA1_45910</name>
</gene>
<dbReference type="GO" id="GO:0018775">
    <property type="term" value="F:2-hydroxymuconate-semialdehyde hydrolase activity"/>
    <property type="evidence" value="ECO:0007669"/>
    <property type="project" value="UniProtKB-EC"/>
</dbReference>
<sequence>MSSPFNGFLARLRPRHYGRRPPLVLLNGLAEQAESWYRNREFWSRYFEVLAPNILAYEGDTLHHRIRTREPITVEYLVCELHTYLTRFVETPPYHLVASSLGGKVAVEFAVRYPDLVDRIVLLCPSGMGDEEKLPIMEGLGGRGADAMVKSVFYNPRKCADYDVLEYYQAKFDSRRWKLGFVKAVRGTLEHTVRDKLKDVAAPTLLVTGEEDKVCDPAVARDAAKELPSGLFLALPKCGHAPQIEKAWKVNRLVAHFLTSADPTTTPSWSTLFLTKPPRPRAK</sequence>
<dbReference type="InterPro" id="IPR000073">
    <property type="entry name" value="AB_hydrolase_1"/>
</dbReference>
<dbReference type="EMBL" id="CP036273">
    <property type="protein sequence ID" value="QDU22608.1"/>
    <property type="molecule type" value="Genomic_DNA"/>
</dbReference>
<feature type="domain" description="AB hydrolase-1" evidence="1">
    <location>
        <begin position="23"/>
        <end position="245"/>
    </location>
</feature>
<organism evidence="2 3">
    <name type="scientific">Urbifossiella limnaea</name>
    <dbReference type="NCBI Taxonomy" id="2528023"/>
    <lineage>
        <taxon>Bacteria</taxon>
        <taxon>Pseudomonadati</taxon>
        <taxon>Planctomycetota</taxon>
        <taxon>Planctomycetia</taxon>
        <taxon>Gemmatales</taxon>
        <taxon>Gemmataceae</taxon>
        <taxon>Urbifossiella</taxon>
    </lineage>
</organism>
<dbReference type="PANTHER" id="PTHR43689">
    <property type="entry name" value="HYDROLASE"/>
    <property type="match status" value="1"/>
</dbReference>